<protein>
    <submittedName>
        <fullName evidence="1">Uncharacterized protein</fullName>
    </submittedName>
</protein>
<evidence type="ECO:0000313" key="1">
    <source>
        <dbReference type="EMBL" id="NML70048.1"/>
    </source>
</evidence>
<dbReference type="RefSeq" id="WP_169234587.1">
    <property type="nucleotide sequence ID" value="NZ_JABBGI010000010.1"/>
</dbReference>
<sequence length="200" mass="23657">MSREQKFMIGDLVKFNIVTDDSGWATDKFGVEPQLDGWVTEVYTEELFGEIVRRNTIEVIQSNGNRSGRFYKIQNGIIHTESTELRNIRDTGMSLQDIFEGSELKTVKDFQTITKVHLIELSSKWEFYSCLHEQPKHSNKVSVWEKQHIGRMLKDYAYFDGVWKDFKTNEPIEHFTENHEWQVTKRRIFIDGQIFIQENI</sequence>
<gene>
    <name evidence="1" type="ORF">HHL23_09565</name>
</gene>
<proteinExistence type="predicted"/>
<organism evidence="1 2">
    <name type="scientific">Chryseobacterium antibioticum</name>
    <dbReference type="NCBI Taxonomy" id="2728847"/>
    <lineage>
        <taxon>Bacteria</taxon>
        <taxon>Pseudomonadati</taxon>
        <taxon>Bacteroidota</taxon>
        <taxon>Flavobacteriia</taxon>
        <taxon>Flavobacteriales</taxon>
        <taxon>Weeksellaceae</taxon>
        <taxon>Chryseobacterium group</taxon>
        <taxon>Chryseobacterium</taxon>
    </lineage>
</organism>
<evidence type="ECO:0000313" key="2">
    <source>
        <dbReference type="Proteomes" id="UP000544054"/>
    </source>
</evidence>
<comment type="caution">
    <text evidence="1">The sequence shown here is derived from an EMBL/GenBank/DDBJ whole genome shotgun (WGS) entry which is preliminary data.</text>
</comment>
<reference evidence="1 2" key="1">
    <citation type="submission" date="2020-04" db="EMBL/GenBank/DDBJ databases">
        <title>Chryseobacterium sp. RP-3-3 sp. nov., isolated from Jeju soil.</title>
        <authorList>
            <person name="Dahal R.H."/>
        </authorList>
    </citation>
    <scope>NUCLEOTIDE SEQUENCE [LARGE SCALE GENOMIC DNA]</scope>
    <source>
        <strain evidence="1 2">RP-3-3</strain>
    </source>
</reference>
<name>A0A7Y0FRE3_9FLAO</name>
<dbReference type="Proteomes" id="UP000544054">
    <property type="component" value="Unassembled WGS sequence"/>
</dbReference>
<keyword evidence="2" id="KW-1185">Reference proteome</keyword>
<dbReference type="EMBL" id="JABBGI010000010">
    <property type="protein sequence ID" value="NML70048.1"/>
    <property type="molecule type" value="Genomic_DNA"/>
</dbReference>
<accession>A0A7Y0FRE3</accession>
<dbReference type="AlphaFoldDB" id="A0A7Y0FRE3"/>